<dbReference type="Pfam" id="PF08345">
    <property type="entry name" value="YscJ_FliF_C"/>
    <property type="match status" value="1"/>
</dbReference>
<keyword evidence="8 9" id="KW-0975">Bacterial flagellum</keyword>
<accession>A0ABW0F321</accession>
<sequence>MNGLFEQFAKFGAARLAAMLAVTLTLVGFFGFVMFRMSQPAMSVLFADLSSQDVSAILKDLDARGIRYELRGDGQTVLVPKDDVPRLRLDLAGKGIPAGGGVGYEIFDKGDAFSSTSFVQNINHLRALEGELSRTIRSISRVQAARVHLVIPERRLFERDREAPRASIALKLAGDLDAAQVRAVRHLVASAVDGLKPERVSIVDERGRLLADGARDEQSLLGLGLDERQTAIEKRIKAQVEDIVAGVVGYGRARVQVSATLDANRIESRSESFDPESRVVRSSQNRTEASATADPGNGTVTVGNELPGAQQTQGAQQNQRDTSSKNEEVVNYEISKTTRTELQEGGRIRKLSVAVLVDGNYSRGQNGEMTYQPRGNEELDRIGELVRTAVGFDQNRGDKVEVVNLRFAEAPQPPGDLTEPTLMQQLMSFSREDLVRFAELGVISLLTLMVLMTVVRPLLKQVLASDNGVATRPIPSFMRNGALVGPDGETTGDPAAPGRAVATVGPNGEVVPAEVEMPSERMLAIAQVKGQLKAQSVEKIGALVAQNPADSVAVLRSWIHEKAPA</sequence>
<keyword evidence="6 11" id="KW-1133">Transmembrane helix</keyword>
<keyword evidence="14" id="KW-0282">Flagellum</keyword>
<organism evidence="14 15">
    <name type="scientific">Bosea minatitlanensis</name>
    <dbReference type="NCBI Taxonomy" id="128782"/>
    <lineage>
        <taxon>Bacteria</taxon>
        <taxon>Pseudomonadati</taxon>
        <taxon>Pseudomonadota</taxon>
        <taxon>Alphaproteobacteria</taxon>
        <taxon>Hyphomicrobiales</taxon>
        <taxon>Boseaceae</taxon>
        <taxon>Bosea</taxon>
    </lineage>
</organism>
<feature type="domain" description="Flagellar M-ring C-terminal" evidence="13">
    <location>
        <begin position="247"/>
        <end position="407"/>
    </location>
</feature>
<evidence type="ECO:0000256" key="3">
    <source>
        <dbReference type="ARBA" id="ARBA00007971"/>
    </source>
</evidence>
<proteinExistence type="inferred from homology"/>
<dbReference type="Gene3D" id="3.30.300.30">
    <property type="match status" value="1"/>
</dbReference>
<protein>
    <recommendedName>
        <fullName evidence="9">Flagellar M-ring protein</fullName>
    </recommendedName>
</protein>
<evidence type="ECO:0000256" key="8">
    <source>
        <dbReference type="ARBA" id="ARBA00023143"/>
    </source>
</evidence>
<feature type="region of interest" description="Disordered" evidence="10">
    <location>
        <begin position="267"/>
        <end position="329"/>
    </location>
</feature>
<feature type="compositionally biased region" description="Basic and acidic residues" evidence="10">
    <location>
        <begin position="267"/>
        <end position="279"/>
    </location>
</feature>
<dbReference type="PRINTS" id="PR01009">
    <property type="entry name" value="FLGMRINGFLIF"/>
</dbReference>
<evidence type="ECO:0000313" key="14">
    <source>
        <dbReference type="EMBL" id="MFC5292250.1"/>
    </source>
</evidence>
<evidence type="ECO:0000256" key="2">
    <source>
        <dbReference type="ARBA" id="ARBA00004651"/>
    </source>
</evidence>
<evidence type="ECO:0000256" key="11">
    <source>
        <dbReference type="SAM" id="Phobius"/>
    </source>
</evidence>
<evidence type="ECO:0000313" key="15">
    <source>
        <dbReference type="Proteomes" id="UP001595976"/>
    </source>
</evidence>
<comment type="subcellular location">
    <subcellularLocation>
        <location evidence="1 9">Bacterial flagellum basal body</location>
    </subcellularLocation>
    <subcellularLocation>
        <location evidence="2">Cell membrane</location>
        <topology evidence="2">Multi-pass membrane protein</topology>
    </subcellularLocation>
</comment>
<evidence type="ECO:0000256" key="9">
    <source>
        <dbReference type="PIRNR" id="PIRNR004862"/>
    </source>
</evidence>
<evidence type="ECO:0000259" key="13">
    <source>
        <dbReference type="Pfam" id="PF08345"/>
    </source>
</evidence>
<dbReference type="InterPro" id="IPR045851">
    <property type="entry name" value="AMP-bd_C_sf"/>
</dbReference>
<dbReference type="Pfam" id="PF01514">
    <property type="entry name" value="YscJ_FliF"/>
    <property type="match status" value="1"/>
</dbReference>
<dbReference type="InterPro" id="IPR000067">
    <property type="entry name" value="FlgMring_FliF"/>
</dbReference>
<evidence type="ECO:0000256" key="6">
    <source>
        <dbReference type="ARBA" id="ARBA00022989"/>
    </source>
</evidence>
<dbReference type="PANTHER" id="PTHR30046">
    <property type="entry name" value="FLAGELLAR M-RING PROTEIN"/>
    <property type="match status" value="1"/>
</dbReference>
<comment type="caution">
    <text evidence="14">The sequence shown here is derived from an EMBL/GenBank/DDBJ whole genome shotgun (WGS) entry which is preliminary data.</text>
</comment>
<dbReference type="PIRSF" id="PIRSF004862">
    <property type="entry name" value="FliF"/>
    <property type="match status" value="1"/>
</dbReference>
<feature type="transmembrane region" description="Helical" evidence="11">
    <location>
        <begin position="12"/>
        <end position="35"/>
    </location>
</feature>
<keyword evidence="7 11" id="KW-0472">Membrane</keyword>
<dbReference type="Proteomes" id="UP001595976">
    <property type="component" value="Unassembled WGS sequence"/>
</dbReference>
<feature type="compositionally biased region" description="Low complexity" evidence="10">
    <location>
        <begin position="308"/>
        <end position="319"/>
    </location>
</feature>
<dbReference type="RefSeq" id="WP_158446728.1">
    <property type="nucleotide sequence ID" value="NZ_JBHSLI010000001.1"/>
</dbReference>
<gene>
    <name evidence="14" type="primary">fliF</name>
    <name evidence="14" type="ORF">ACFPK2_04505</name>
</gene>
<reference evidence="15" key="1">
    <citation type="journal article" date="2019" name="Int. J. Syst. Evol. Microbiol.">
        <title>The Global Catalogue of Microorganisms (GCM) 10K type strain sequencing project: providing services to taxonomists for standard genome sequencing and annotation.</title>
        <authorList>
            <consortium name="The Broad Institute Genomics Platform"/>
            <consortium name="The Broad Institute Genome Sequencing Center for Infectious Disease"/>
            <person name="Wu L."/>
            <person name="Ma J."/>
        </authorList>
    </citation>
    <scope>NUCLEOTIDE SEQUENCE [LARGE SCALE GENOMIC DNA]</scope>
    <source>
        <strain evidence="15">CGMCC 1.15643</strain>
    </source>
</reference>
<evidence type="ECO:0000256" key="4">
    <source>
        <dbReference type="ARBA" id="ARBA00022475"/>
    </source>
</evidence>
<evidence type="ECO:0000256" key="10">
    <source>
        <dbReference type="SAM" id="MobiDB-lite"/>
    </source>
</evidence>
<keyword evidence="15" id="KW-1185">Reference proteome</keyword>
<comment type="similarity">
    <text evidence="3 9">Belongs to the FliF family.</text>
</comment>
<keyword evidence="4" id="KW-1003">Cell membrane</keyword>
<dbReference type="PANTHER" id="PTHR30046:SF0">
    <property type="entry name" value="FLAGELLAR M-RING PROTEIN"/>
    <property type="match status" value="1"/>
</dbReference>
<dbReference type="InterPro" id="IPR013556">
    <property type="entry name" value="Flag_M-ring_C"/>
</dbReference>
<keyword evidence="14" id="KW-0966">Cell projection</keyword>
<keyword evidence="14" id="KW-0969">Cilium</keyword>
<dbReference type="InterPro" id="IPR043427">
    <property type="entry name" value="YscJ/FliF"/>
</dbReference>
<evidence type="ECO:0000259" key="12">
    <source>
        <dbReference type="Pfam" id="PF01514"/>
    </source>
</evidence>
<feature type="domain" description="Flagellar M-ring N-terminal" evidence="12">
    <location>
        <begin position="38"/>
        <end position="211"/>
    </location>
</feature>
<name>A0ABW0F321_9HYPH</name>
<evidence type="ECO:0000256" key="7">
    <source>
        <dbReference type="ARBA" id="ARBA00023136"/>
    </source>
</evidence>
<keyword evidence="5 11" id="KW-0812">Transmembrane</keyword>
<evidence type="ECO:0000256" key="5">
    <source>
        <dbReference type="ARBA" id="ARBA00022692"/>
    </source>
</evidence>
<dbReference type="NCBIfam" id="TIGR00206">
    <property type="entry name" value="fliF"/>
    <property type="match status" value="1"/>
</dbReference>
<evidence type="ECO:0000256" key="1">
    <source>
        <dbReference type="ARBA" id="ARBA00004117"/>
    </source>
</evidence>
<dbReference type="InterPro" id="IPR006182">
    <property type="entry name" value="FliF_N_dom"/>
</dbReference>
<feature type="compositionally biased region" description="Polar residues" evidence="10">
    <location>
        <begin position="280"/>
        <end position="290"/>
    </location>
</feature>
<dbReference type="EMBL" id="JBHSLI010000001">
    <property type="protein sequence ID" value="MFC5292250.1"/>
    <property type="molecule type" value="Genomic_DNA"/>
</dbReference>
<comment type="function">
    <text evidence="9">The M ring may be actively involved in energy transduction.</text>
</comment>